<dbReference type="AlphaFoldDB" id="B4JT15"/>
<dbReference type="InParanoid" id="B4JT15"/>
<accession>B4JT15</accession>
<keyword evidence="2" id="KW-1185">Reference proteome</keyword>
<evidence type="ECO:0000313" key="1">
    <source>
        <dbReference type="EMBL" id="EDV94905.1"/>
    </source>
</evidence>
<proteinExistence type="predicted"/>
<organism evidence="2">
    <name type="scientific">Drosophila grimshawi</name>
    <name type="common">Hawaiian fruit fly</name>
    <name type="synonym">Idiomyia grimshawi</name>
    <dbReference type="NCBI Taxonomy" id="7222"/>
    <lineage>
        <taxon>Eukaryota</taxon>
        <taxon>Metazoa</taxon>
        <taxon>Ecdysozoa</taxon>
        <taxon>Arthropoda</taxon>
        <taxon>Hexapoda</taxon>
        <taxon>Insecta</taxon>
        <taxon>Pterygota</taxon>
        <taxon>Neoptera</taxon>
        <taxon>Endopterygota</taxon>
        <taxon>Diptera</taxon>
        <taxon>Brachycera</taxon>
        <taxon>Muscomorpha</taxon>
        <taxon>Ephydroidea</taxon>
        <taxon>Drosophilidae</taxon>
        <taxon>Drosophila</taxon>
        <taxon>Hawaiian Drosophila</taxon>
    </lineage>
</organism>
<dbReference type="OrthoDB" id="7835020at2759"/>
<dbReference type="HOGENOM" id="CLU_1327598_0_0_1"/>
<name>B4JT15_DROGR</name>
<sequence length="207" mass="23600">MHNRSYSTSAESVWSCRHRWLSEREPAGQELQHSCCSEVTIVAKPTVQPRDSTCIVPLLHLWMRLNDISTISRLRSLHRLRLQQRSLWHNLGQVVALHWNSFRGKVYATPSTPSAVADAATQTVKSFRMKLPNVLRKMFKYFKMISKKLESALSIHMGGRPCYMNTSAAMEVLSISAISQLNSVLIDYLINNDEYMSAHSLVLLDIL</sequence>
<protein>
    <submittedName>
        <fullName evidence="1">GH15960</fullName>
    </submittedName>
</protein>
<gene>
    <name evidence="1" type="primary">Dgri\GH15960</name>
    <name evidence="1" type="ORF">Dgri_GH15960</name>
</gene>
<dbReference type="Proteomes" id="UP000001070">
    <property type="component" value="Unassembled WGS sequence"/>
</dbReference>
<dbReference type="EMBL" id="CH916373">
    <property type="protein sequence ID" value="EDV94905.1"/>
    <property type="molecule type" value="Genomic_DNA"/>
</dbReference>
<dbReference type="KEGG" id="dgr:6567705"/>
<reference evidence="1 2" key="1">
    <citation type="journal article" date="2007" name="Nature">
        <title>Evolution of genes and genomes on the Drosophila phylogeny.</title>
        <authorList>
            <consortium name="Drosophila 12 Genomes Consortium"/>
            <person name="Clark A.G."/>
            <person name="Eisen M.B."/>
            <person name="Smith D.R."/>
            <person name="Bergman C.M."/>
            <person name="Oliver B."/>
            <person name="Markow T.A."/>
            <person name="Kaufman T.C."/>
            <person name="Kellis M."/>
            <person name="Gelbart W."/>
            <person name="Iyer V.N."/>
            <person name="Pollard D.A."/>
            <person name="Sackton T.B."/>
            <person name="Larracuente A.M."/>
            <person name="Singh N.D."/>
            <person name="Abad J.P."/>
            <person name="Abt D.N."/>
            <person name="Adryan B."/>
            <person name="Aguade M."/>
            <person name="Akashi H."/>
            <person name="Anderson W.W."/>
            <person name="Aquadro C.F."/>
            <person name="Ardell D.H."/>
            <person name="Arguello R."/>
            <person name="Artieri C.G."/>
            <person name="Barbash D.A."/>
            <person name="Barker D."/>
            <person name="Barsanti P."/>
            <person name="Batterham P."/>
            <person name="Batzoglou S."/>
            <person name="Begun D."/>
            <person name="Bhutkar A."/>
            <person name="Blanco E."/>
            <person name="Bosak S.A."/>
            <person name="Bradley R.K."/>
            <person name="Brand A.D."/>
            <person name="Brent M.R."/>
            <person name="Brooks A.N."/>
            <person name="Brown R.H."/>
            <person name="Butlin R.K."/>
            <person name="Caggese C."/>
            <person name="Calvi B.R."/>
            <person name="Bernardo de Carvalho A."/>
            <person name="Caspi A."/>
            <person name="Castrezana S."/>
            <person name="Celniker S.E."/>
            <person name="Chang J.L."/>
            <person name="Chapple C."/>
            <person name="Chatterji S."/>
            <person name="Chinwalla A."/>
            <person name="Civetta A."/>
            <person name="Clifton S.W."/>
            <person name="Comeron J.M."/>
            <person name="Costello J.C."/>
            <person name="Coyne J.A."/>
            <person name="Daub J."/>
            <person name="David R.G."/>
            <person name="Delcher A.L."/>
            <person name="Delehaunty K."/>
            <person name="Do C.B."/>
            <person name="Ebling H."/>
            <person name="Edwards K."/>
            <person name="Eickbush T."/>
            <person name="Evans J.D."/>
            <person name="Filipski A."/>
            <person name="Findeiss S."/>
            <person name="Freyhult E."/>
            <person name="Fulton L."/>
            <person name="Fulton R."/>
            <person name="Garcia A.C."/>
            <person name="Gardiner A."/>
            <person name="Garfield D.A."/>
            <person name="Garvin B.E."/>
            <person name="Gibson G."/>
            <person name="Gilbert D."/>
            <person name="Gnerre S."/>
            <person name="Godfrey J."/>
            <person name="Good R."/>
            <person name="Gotea V."/>
            <person name="Gravely B."/>
            <person name="Greenberg A.J."/>
            <person name="Griffiths-Jones S."/>
            <person name="Gross S."/>
            <person name="Guigo R."/>
            <person name="Gustafson E.A."/>
            <person name="Haerty W."/>
            <person name="Hahn M.W."/>
            <person name="Halligan D.L."/>
            <person name="Halpern A.L."/>
            <person name="Halter G.M."/>
            <person name="Han M.V."/>
            <person name="Heger A."/>
            <person name="Hillier L."/>
            <person name="Hinrichs A.S."/>
            <person name="Holmes I."/>
            <person name="Hoskins R.A."/>
            <person name="Hubisz M.J."/>
            <person name="Hultmark D."/>
            <person name="Huntley M.A."/>
            <person name="Jaffe D.B."/>
            <person name="Jagadeeshan S."/>
            <person name="Jeck W.R."/>
            <person name="Johnson J."/>
            <person name="Jones C.D."/>
            <person name="Jordan W.C."/>
            <person name="Karpen G.H."/>
            <person name="Kataoka E."/>
            <person name="Keightley P.D."/>
            <person name="Kheradpour P."/>
            <person name="Kirkness E.F."/>
            <person name="Koerich L.B."/>
            <person name="Kristiansen K."/>
            <person name="Kudrna D."/>
            <person name="Kulathinal R.J."/>
            <person name="Kumar S."/>
            <person name="Kwok R."/>
            <person name="Lander E."/>
            <person name="Langley C.H."/>
            <person name="Lapoint R."/>
            <person name="Lazzaro B.P."/>
            <person name="Lee S.J."/>
            <person name="Levesque L."/>
            <person name="Li R."/>
            <person name="Lin C.F."/>
            <person name="Lin M.F."/>
            <person name="Lindblad-Toh K."/>
            <person name="Llopart A."/>
            <person name="Long M."/>
            <person name="Low L."/>
            <person name="Lozovsky E."/>
            <person name="Lu J."/>
            <person name="Luo M."/>
            <person name="Machado C.A."/>
            <person name="Makalowski W."/>
            <person name="Marzo M."/>
            <person name="Matsuda M."/>
            <person name="Matzkin L."/>
            <person name="McAllister B."/>
            <person name="McBride C.S."/>
            <person name="McKernan B."/>
            <person name="McKernan K."/>
            <person name="Mendez-Lago M."/>
            <person name="Minx P."/>
            <person name="Mollenhauer M.U."/>
            <person name="Montooth K."/>
            <person name="Mount S.M."/>
            <person name="Mu X."/>
            <person name="Myers E."/>
            <person name="Negre B."/>
            <person name="Newfeld S."/>
            <person name="Nielsen R."/>
            <person name="Noor M.A."/>
            <person name="O'Grady P."/>
            <person name="Pachter L."/>
            <person name="Papaceit M."/>
            <person name="Parisi M.J."/>
            <person name="Parisi M."/>
            <person name="Parts L."/>
            <person name="Pedersen J.S."/>
            <person name="Pesole G."/>
            <person name="Phillippy A.M."/>
            <person name="Ponting C.P."/>
            <person name="Pop M."/>
            <person name="Porcelli D."/>
            <person name="Powell J.R."/>
            <person name="Prohaska S."/>
            <person name="Pruitt K."/>
            <person name="Puig M."/>
            <person name="Quesneville H."/>
            <person name="Ram K.R."/>
            <person name="Rand D."/>
            <person name="Rasmussen M.D."/>
            <person name="Reed L.K."/>
            <person name="Reenan R."/>
            <person name="Reily A."/>
            <person name="Remington K.A."/>
            <person name="Rieger T.T."/>
            <person name="Ritchie M.G."/>
            <person name="Robin C."/>
            <person name="Rogers Y.H."/>
            <person name="Rohde C."/>
            <person name="Rozas J."/>
            <person name="Rubenfield M.J."/>
            <person name="Ruiz A."/>
            <person name="Russo S."/>
            <person name="Salzberg S.L."/>
            <person name="Sanchez-Gracia A."/>
            <person name="Saranga D.J."/>
            <person name="Sato H."/>
            <person name="Schaeffer S.W."/>
            <person name="Schatz M.C."/>
            <person name="Schlenke T."/>
            <person name="Schwartz R."/>
            <person name="Segarra C."/>
            <person name="Singh R.S."/>
            <person name="Sirot L."/>
            <person name="Sirota M."/>
            <person name="Sisneros N.B."/>
            <person name="Smith C.D."/>
            <person name="Smith T.F."/>
            <person name="Spieth J."/>
            <person name="Stage D.E."/>
            <person name="Stark A."/>
            <person name="Stephan W."/>
            <person name="Strausberg R.L."/>
            <person name="Strempel S."/>
            <person name="Sturgill D."/>
            <person name="Sutton G."/>
            <person name="Sutton G.G."/>
            <person name="Tao W."/>
            <person name="Teichmann S."/>
            <person name="Tobari Y.N."/>
            <person name="Tomimura Y."/>
            <person name="Tsolas J.M."/>
            <person name="Valente V.L."/>
            <person name="Venter E."/>
            <person name="Venter J.C."/>
            <person name="Vicario S."/>
            <person name="Vieira F.G."/>
            <person name="Vilella A.J."/>
            <person name="Villasante A."/>
            <person name="Walenz B."/>
            <person name="Wang J."/>
            <person name="Wasserman M."/>
            <person name="Watts T."/>
            <person name="Wilson D."/>
            <person name="Wilson R.K."/>
            <person name="Wing R.A."/>
            <person name="Wolfner M.F."/>
            <person name="Wong A."/>
            <person name="Wong G.K."/>
            <person name="Wu C.I."/>
            <person name="Wu G."/>
            <person name="Yamamoto D."/>
            <person name="Yang H.P."/>
            <person name="Yang S.P."/>
            <person name="Yorke J.A."/>
            <person name="Yoshida K."/>
            <person name="Zdobnov E."/>
            <person name="Zhang P."/>
            <person name="Zhang Y."/>
            <person name="Zimin A.V."/>
            <person name="Baldwin J."/>
            <person name="Abdouelleil A."/>
            <person name="Abdulkadir J."/>
            <person name="Abebe A."/>
            <person name="Abera B."/>
            <person name="Abreu J."/>
            <person name="Acer S.C."/>
            <person name="Aftuck L."/>
            <person name="Alexander A."/>
            <person name="An P."/>
            <person name="Anderson E."/>
            <person name="Anderson S."/>
            <person name="Arachi H."/>
            <person name="Azer M."/>
            <person name="Bachantsang P."/>
            <person name="Barry A."/>
            <person name="Bayul T."/>
            <person name="Berlin A."/>
            <person name="Bessette D."/>
            <person name="Bloom T."/>
            <person name="Blye J."/>
            <person name="Boguslavskiy L."/>
            <person name="Bonnet C."/>
            <person name="Boukhgalter B."/>
            <person name="Bourzgui I."/>
            <person name="Brown A."/>
            <person name="Cahill P."/>
            <person name="Channer S."/>
            <person name="Cheshatsang Y."/>
            <person name="Chuda L."/>
            <person name="Citroen M."/>
            <person name="Collymore A."/>
            <person name="Cooke P."/>
            <person name="Costello M."/>
            <person name="D'Aco K."/>
            <person name="Daza R."/>
            <person name="De Haan G."/>
            <person name="DeGray S."/>
            <person name="DeMaso C."/>
            <person name="Dhargay N."/>
            <person name="Dooley K."/>
            <person name="Dooley E."/>
            <person name="Doricent M."/>
            <person name="Dorje P."/>
            <person name="Dorjee K."/>
            <person name="Dupes A."/>
            <person name="Elong R."/>
            <person name="Falk J."/>
            <person name="Farina A."/>
            <person name="Faro S."/>
            <person name="Ferguson D."/>
            <person name="Fisher S."/>
            <person name="Foley C.D."/>
            <person name="Franke A."/>
            <person name="Friedrich D."/>
            <person name="Gadbois L."/>
            <person name="Gearin G."/>
            <person name="Gearin C.R."/>
            <person name="Giannoukos G."/>
            <person name="Goode T."/>
            <person name="Graham J."/>
            <person name="Grandbois E."/>
            <person name="Grewal S."/>
            <person name="Gyaltsen K."/>
            <person name="Hafez N."/>
            <person name="Hagos B."/>
            <person name="Hall J."/>
            <person name="Henson C."/>
            <person name="Hollinger A."/>
            <person name="Honan T."/>
            <person name="Huard M.D."/>
            <person name="Hughes L."/>
            <person name="Hurhula B."/>
            <person name="Husby M.E."/>
            <person name="Kamat A."/>
            <person name="Kanga B."/>
            <person name="Kashin S."/>
            <person name="Khazanovich D."/>
            <person name="Kisner P."/>
            <person name="Lance K."/>
            <person name="Lara M."/>
            <person name="Lee W."/>
            <person name="Lennon N."/>
            <person name="Letendre F."/>
            <person name="LeVine R."/>
            <person name="Lipovsky A."/>
            <person name="Liu X."/>
            <person name="Liu J."/>
            <person name="Liu S."/>
            <person name="Lokyitsang T."/>
            <person name="Lokyitsang Y."/>
            <person name="Lubonja R."/>
            <person name="Lui A."/>
            <person name="MacDonald P."/>
            <person name="Magnisalis V."/>
            <person name="Maru K."/>
            <person name="Matthews C."/>
            <person name="McCusker W."/>
            <person name="McDonough S."/>
            <person name="Mehta T."/>
            <person name="Meldrim J."/>
            <person name="Meneus L."/>
            <person name="Mihai O."/>
            <person name="Mihalev A."/>
            <person name="Mihova T."/>
            <person name="Mittelman R."/>
            <person name="Mlenga V."/>
            <person name="Montmayeur A."/>
            <person name="Mulrain L."/>
            <person name="Navidi A."/>
            <person name="Naylor J."/>
            <person name="Negash T."/>
            <person name="Nguyen T."/>
            <person name="Nguyen N."/>
            <person name="Nicol R."/>
            <person name="Norbu C."/>
            <person name="Norbu N."/>
            <person name="Novod N."/>
            <person name="O'Neill B."/>
            <person name="Osman S."/>
            <person name="Markiewicz E."/>
            <person name="Oyono O.L."/>
            <person name="Patti C."/>
            <person name="Phunkhang P."/>
            <person name="Pierre F."/>
            <person name="Priest M."/>
            <person name="Raghuraman S."/>
            <person name="Rege F."/>
            <person name="Reyes R."/>
            <person name="Rise C."/>
            <person name="Rogov P."/>
            <person name="Ross K."/>
            <person name="Ryan E."/>
            <person name="Settipalli S."/>
            <person name="Shea T."/>
            <person name="Sherpa N."/>
            <person name="Shi L."/>
            <person name="Shih D."/>
            <person name="Sparrow T."/>
            <person name="Spaulding J."/>
            <person name="Stalker J."/>
            <person name="Stange-Thomann N."/>
            <person name="Stavropoulos S."/>
            <person name="Stone C."/>
            <person name="Strader C."/>
            <person name="Tesfaye S."/>
            <person name="Thomson T."/>
            <person name="Thoulutsang Y."/>
            <person name="Thoulutsang D."/>
            <person name="Topham K."/>
            <person name="Topping I."/>
            <person name="Tsamla T."/>
            <person name="Vassiliev H."/>
            <person name="Vo A."/>
            <person name="Wangchuk T."/>
            <person name="Wangdi T."/>
            <person name="Weiand M."/>
            <person name="Wilkinson J."/>
            <person name="Wilson A."/>
            <person name="Yadav S."/>
            <person name="Young G."/>
            <person name="Yu Q."/>
            <person name="Zembek L."/>
            <person name="Zhong D."/>
            <person name="Zimmer A."/>
            <person name="Zwirko Z."/>
            <person name="Jaffe D.B."/>
            <person name="Alvarez P."/>
            <person name="Brockman W."/>
            <person name="Butler J."/>
            <person name="Chin C."/>
            <person name="Gnerre S."/>
            <person name="Grabherr M."/>
            <person name="Kleber M."/>
            <person name="Mauceli E."/>
            <person name="MacCallum I."/>
        </authorList>
    </citation>
    <scope>NUCLEOTIDE SEQUENCE [LARGE SCALE GENOMIC DNA]</scope>
    <source>
        <strain evidence="2">Tucson 15287-2541.00</strain>
    </source>
</reference>
<evidence type="ECO:0000313" key="2">
    <source>
        <dbReference type="Proteomes" id="UP000001070"/>
    </source>
</evidence>
<dbReference type="eggNOG" id="ENOG502TB77">
    <property type="taxonomic scope" value="Eukaryota"/>
</dbReference>